<feature type="region of interest" description="Disordered" evidence="1">
    <location>
        <begin position="100"/>
        <end position="139"/>
    </location>
</feature>
<proteinExistence type="predicted"/>
<feature type="compositionally biased region" description="Basic and acidic residues" evidence="1">
    <location>
        <begin position="29"/>
        <end position="39"/>
    </location>
</feature>
<dbReference type="Proteomes" id="UP001177003">
    <property type="component" value="Chromosome 2"/>
</dbReference>
<evidence type="ECO:0000256" key="1">
    <source>
        <dbReference type="SAM" id="MobiDB-lite"/>
    </source>
</evidence>
<feature type="region of interest" description="Disordered" evidence="1">
    <location>
        <begin position="17"/>
        <end position="50"/>
    </location>
</feature>
<evidence type="ECO:0000313" key="2">
    <source>
        <dbReference type="EMBL" id="CAI9273157.1"/>
    </source>
</evidence>
<evidence type="ECO:0000313" key="3">
    <source>
        <dbReference type="Proteomes" id="UP001177003"/>
    </source>
</evidence>
<protein>
    <submittedName>
        <fullName evidence="2">Uncharacterized protein</fullName>
    </submittedName>
</protein>
<dbReference type="EMBL" id="OX465078">
    <property type="protein sequence ID" value="CAI9273157.1"/>
    <property type="molecule type" value="Genomic_DNA"/>
</dbReference>
<keyword evidence="3" id="KW-1185">Reference proteome</keyword>
<accession>A0AA35YFV1</accession>
<name>A0AA35YFV1_LACSI</name>
<gene>
    <name evidence="2" type="ORF">LSALG_LOCUS13321</name>
</gene>
<sequence>MLRIHMIGIFISLREESKTKRSNKVAAESSEKPVKESKSTKSPKKLPITEAESIQPEVVVADTPSTQKGIIPSKTGVFQRIKIKSKHKSRSPLTNVVRKPQVSHQGVIFRDIPPPASPSSMKRRATDMAKHISKKKKKNSRVIISLESTADENETIPETLEADL</sequence>
<reference evidence="2" key="1">
    <citation type="submission" date="2023-04" db="EMBL/GenBank/DDBJ databases">
        <authorList>
            <person name="Vijverberg K."/>
            <person name="Xiong W."/>
            <person name="Schranz E."/>
        </authorList>
    </citation>
    <scope>NUCLEOTIDE SEQUENCE</scope>
</reference>
<dbReference type="AlphaFoldDB" id="A0AA35YFV1"/>
<organism evidence="2 3">
    <name type="scientific">Lactuca saligna</name>
    <name type="common">Willowleaf lettuce</name>
    <dbReference type="NCBI Taxonomy" id="75948"/>
    <lineage>
        <taxon>Eukaryota</taxon>
        <taxon>Viridiplantae</taxon>
        <taxon>Streptophyta</taxon>
        <taxon>Embryophyta</taxon>
        <taxon>Tracheophyta</taxon>
        <taxon>Spermatophyta</taxon>
        <taxon>Magnoliopsida</taxon>
        <taxon>eudicotyledons</taxon>
        <taxon>Gunneridae</taxon>
        <taxon>Pentapetalae</taxon>
        <taxon>asterids</taxon>
        <taxon>campanulids</taxon>
        <taxon>Asterales</taxon>
        <taxon>Asteraceae</taxon>
        <taxon>Cichorioideae</taxon>
        <taxon>Cichorieae</taxon>
        <taxon>Lactucinae</taxon>
        <taxon>Lactuca</taxon>
    </lineage>
</organism>